<comment type="caution">
    <text evidence="1">The sequence shown here is derived from an EMBL/GenBank/DDBJ whole genome shotgun (WGS) entry which is preliminary data.</text>
</comment>
<dbReference type="AlphaFoldDB" id="A0A854QD85"/>
<name>A0A854QD85_CRYNE</name>
<evidence type="ECO:0000313" key="2">
    <source>
        <dbReference type="Proteomes" id="UP000199727"/>
    </source>
</evidence>
<sequence>MHGIRTFNYINDRYKNLRDVLQGQWCYLSATLSKLPKVVGGGVRIIDPTWIWRGLEDLLGPGGMGNVGGGMRNVGGGMGRRGAQWSKMVVMTEMRSVK</sequence>
<accession>A0A854QD85</accession>
<dbReference type="Proteomes" id="UP000199727">
    <property type="component" value="Unassembled WGS sequence"/>
</dbReference>
<reference evidence="1 2" key="1">
    <citation type="submission" date="2017-06" db="EMBL/GenBank/DDBJ databases">
        <title>Global population genomics of the pathogenic fungus Cryptococcus neoformans var. grubii.</title>
        <authorList>
            <person name="Cuomo C."/>
            <person name="Litvintseva A."/>
            <person name="Chen Y."/>
            <person name="Young S."/>
            <person name="Zeng Q."/>
            <person name="Chapman S."/>
            <person name="Gujja S."/>
            <person name="Saif S."/>
            <person name="Birren B."/>
        </authorList>
    </citation>
    <scope>NUCLEOTIDE SEQUENCE [LARGE SCALE GENOMIC DNA]</scope>
    <source>
        <strain evidence="1 2">Tu259-1</strain>
    </source>
</reference>
<organism evidence="1 2">
    <name type="scientific">Cryptococcus neoformans Tu259-1</name>
    <dbReference type="NCBI Taxonomy" id="1230072"/>
    <lineage>
        <taxon>Eukaryota</taxon>
        <taxon>Fungi</taxon>
        <taxon>Dikarya</taxon>
        <taxon>Basidiomycota</taxon>
        <taxon>Agaricomycotina</taxon>
        <taxon>Tremellomycetes</taxon>
        <taxon>Tremellales</taxon>
        <taxon>Cryptococcaceae</taxon>
        <taxon>Cryptococcus</taxon>
        <taxon>Cryptococcus neoformans species complex</taxon>
    </lineage>
</organism>
<evidence type="ECO:0000313" key="1">
    <source>
        <dbReference type="EMBL" id="OXG20905.1"/>
    </source>
</evidence>
<dbReference type="EMBL" id="AMKT01000044">
    <property type="protein sequence ID" value="OXG20905.1"/>
    <property type="molecule type" value="Genomic_DNA"/>
</dbReference>
<protein>
    <submittedName>
        <fullName evidence="1">Uncharacterized protein</fullName>
    </submittedName>
</protein>
<proteinExistence type="predicted"/>
<gene>
    <name evidence="1" type="ORF">C361_03884</name>
</gene>